<comment type="similarity">
    <text evidence="4">Belongs to the FlgA family.</text>
</comment>
<dbReference type="Gene3D" id="3.90.1210.10">
    <property type="entry name" value="Antifreeze-like/N-acetylneuraminic acid synthase C-terminal domain"/>
    <property type="match status" value="1"/>
</dbReference>
<evidence type="ECO:0000256" key="2">
    <source>
        <dbReference type="ARBA" id="ARBA00022729"/>
    </source>
</evidence>
<feature type="domain" description="SAF" evidence="5">
    <location>
        <begin position="107"/>
        <end position="169"/>
    </location>
</feature>
<comment type="function">
    <text evidence="4">Involved in the assembly process of the P-ring formation. It may associate with FlgF on the rod constituting a structure essential for the P-ring assembly or may act as a modulator protein for the P-ring assembly.</text>
</comment>
<dbReference type="PANTHER" id="PTHR36307:SF1">
    <property type="entry name" value="FLAGELLA BASAL BODY P-RING FORMATION PROTEIN FLGA"/>
    <property type="match status" value="1"/>
</dbReference>
<dbReference type="GO" id="GO:0042597">
    <property type="term" value="C:periplasmic space"/>
    <property type="evidence" value="ECO:0007669"/>
    <property type="project" value="UniProtKB-SubCell"/>
</dbReference>
<dbReference type="PANTHER" id="PTHR36307">
    <property type="entry name" value="FLAGELLA BASAL BODY P-RING FORMATION PROTEIN FLGA"/>
    <property type="match status" value="1"/>
</dbReference>
<keyword evidence="6" id="KW-0966">Cell projection</keyword>
<keyword evidence="2 4" id="KW-0732">Signal</keyword>
<reference evidence="7" key="1">
    <citation type="submission" date="2015-08" db="EMBL/GenBank/DDBJ databases">
        <authorList>
            <person name="Babu N.S."/>
            <person name="Beckwith C.J."/>
            <person name="Beseler K.G."/>
            <person name="Brison A."/>
            <person name="Carone J.V."/>
            <person name="Caskin T.P."/>
            <person name="Diamond M."/>
            <person name="Durham M.E."/>
            <person name="Foxe J.M."/>
            <person name="Go M."/>
            <person name="Henderson B.A."/>
            <person name="Jones I.B."/>
            <person name="McGettigan J.A."/>
            <person name="Micheletti S.J."/>
            <person name="Nasrallah M.E."/>
            <person name="Ortiz D."/>
            <person name="Piller C.R."/>
            <person name="Privatt S.R."/>
            <person name="Schneider S.L."/>
            <person name="Sharp S."/>
            <person name="Smith T.C."/>
            <person name="Stanton J.D."/>
            <person name="Ullery H.E."/>
            <person name="Wilson R.J."/>
            <person name="Serrano M.G."/>
            <person name="Buck G."/>
            <person name="Lee V."/>
            <person name="Wang Y."/>
            <person name="Carvalho R."/>
            <person name="Voegtly L."/>
            <person name="Shi R."/>
            <person name="Duckworth R."/>
            <person name="Johnson A."/>
            <person name="Loviza R."/>
            <person name="Walstead R."/>
            <person name="Shah Z."/>
            <person name="Kiflezghi M."/>
            <person name="Wade K."/>
            <person name="Ball S.L."/>
            <person name="Bradley K.W."/>
            <person name="Asai D.J."/>
            <person name="Bowman C.A."/>
            <person name="Russell D.A."/>
            <person name="Pope W.H."/>
            <person name="Jacobs-Sera D."/>
            <person name="Hendrix R.W."/>
            <person name="Hatfull G.F."/>
        </authorList>
    </citation>
    <scope>NUCLEOTIDE SEQUENCE [LARGE SCALE GENOMIC DNA]</scope>
    <source>
        <strain evidence="7">JCM 19170</strain>
    </source>
</reference>
<name>A0A0K6IXB3_9PROT</name>
<dbReference type="Proteomes" id="UP000182108">
    <property type="component" value="Unassembled WGS sequence"/>
</dbReference>
<keyword evidence="6" id="KW-0282">Flagellum</keyword>
<gene>
    <name evidence="6" type="ORF">Ga0061068_11154</name>
</gene>
<evidence type="ECO:0000313" key="6">
    <source>
        <dbReference type="EMBL" id="CUB07761.1"/>
    </source>
</evidence>
<dbReference type="EMBL" id="CYHH01000011">
    <property type="protein sequence ID" value="CUB07761.1"/>
    <property type="molecule type" value="Genomic_DNA"/>
</dbReference>
<keyword evidence="6" id="KW-0969">Cilium</keyword>
<dbReference type="AlphaFoldDB" id="A0A0K6IXB3"/>
<dbReference type="InterPro" id="IPR017585">
    <property type="entry name" value="SAF_FlgA"/>
</dbReference>
<feature type="signal peptide" evidence="4">
    <location>
        <begin position="1"/>
        <end position="24"/>
    </location>
</feature>
<dbReference type="CDD" id="cd11614">
    <property type="entry name" value="SAF_CpaB_FlgA_like"/>
    <property type="match status" value="1"/>
</dbReference>
<evidence type="ECO:0000256" key="1">
    <source>
        <dbReference type="ARBA" id="ARBA00004418"/>
    </source>
</evidence>
<accession>A0A0K6IXB3</accession>
<dbReference type="RefSeq" id="WP_072247971.1">
    <property type="nucleotide sequence ID" value="NZ_CYHH01000011.1"/>
</dbReference>
<dbReference type="NCBIfam" id="TIGR03170">
    <property type="entry name" value="flgA_cterm"/>
    <property type="match status" value="1"/>
</dbReference>
<dbReference type="InterPro" id="IPR039246">
    <property type="entry name" value="Flagellar_FlgA"/>
</dbReference>
<dbReference type="InterPro" id="IPR013974">
    <property type="entry name" value="SAF"/>
</dbReference>
<sequence length="231" mass="24821">MNAARLFLFLFPVALALGPGMAQARQEPLAVEQTVRAFLQQATAGLPGRVQIEVDPFDPYNQLPSCRRLEAFVPENVRLWGRVAVGVRCTEPTAWTAYLTARVAVFGAYYQSARPLRAGQILSPDDLRREEGELTALPEDVVLDASRVVGARLRGSMAAGQPLRQSQLVLPDVVSPGMEVAVRVAGPGFVVENRGKALNRAAPGETVRVRLEGGRVVSGQAQADGSVLINP</sequence>
<dbReference type="Pfam" id="PF17656">
    <property type="entry name" value="ChapFlgA_N"/>
    <property type="match status" value="1"/>
</dbReference>
<keyword evidence="3 4" id="KW-0574">Periplasm</keyword>
<evidence type="ECO:0000259" key="5">
    <source>
        <dbReference type="SMART" id="SM00858"/>
    </source>
</evidence>
<proteinExistence type="inferred from homology"/>
<feature type="chain" id="PRO_5005393432" description="Flagella basal body P-ring formation protein FlgA" evidence="4">
    <location>
        <begin position="25"/>
        <end position="231"/>
    </location>
</feature>
<evidence type="ECO:0000313" key="7">
    <source>
        <dbReference type="Proteomes" id="UP000182108"/>
    </source>
</evidence>
<keyword evidence="7" id="KW-1185">Reference proteome</keyword>
<organism evidence="6 7">
    <name type="scientific">Tepidiphilus thermophilus</name>
    <dbReference type="NCBI Taxonomy" id="876478"/>
    <lineage>
        <taxon>Bacteria</taxon>
        <taxon>Pseudomonadati</taxon>
        <taxon>Pseudomonadota</taxon>
        <taxon>Hydrogenophilia</taxon>
        <taxon>Hydrogenophilales</taxon>
        <taxon>Hydrogenophilaceae</taxon>
        <taxon>Tepidiphilus</taxon>
    </lineage>
</organism>
<dbReference type="Gene3D" id="2.30.30.760">
    <property type="match status" value="1"/>
</dbReference>
<dbReference type="GO" id="GO:0044780">
    <property type="term" value="P:bacterial-type flagellum assembly"/>
    <property type="evidence" value="ECO:0007669"/>
    <property type="project" value="InterPro"/>
</dbReference>
<keyword evidence="4" id="KW-1005">Bacterial flagellum biogenesis</keyword>
<dbReference type="InterPro" id="IPR041231">
    <property type="entry name" value="FlgA_N"/>
</dbReference>
<dbReference type="SMART" id="SM00858">
    <property type="entry name" value="SAF"/>
    <property type="match status" value="1"/>
</dbReference>
<evidence type="ECO:0000256" key="4">
    <source>
        <dbReference type="RuleBase" id="RU362063"/>
    </source>
</evidence>
<dbReference type="OrthoDB" id="8561436at2"/>
<protein>
    <recommendedName>
        <fullName evidence="4">Flagella basal body P-ring formation protein FlgA</fullName>
    </recommendedName>
</protein>
<comment type="subcellular location">
    <subcellularLocation>
        <location evidence="1 4">Periplasm</location>
    </subcellularLocation>
</comment>
<evidence type="ECO:0000256" key="3">
    <source>
        <dbReference type="ARBA" id="ARBA00022764"/>
    </source>
</evidence>
<dbReference type="Pfam" id="PF13144">
    <property type="entry name" value="ChapFlgA"/>
    <property type="match status" value="1"/>
</dbReference>